<dbReference type="PANTHER" id="PTHR33121:SF32">
    <property type="entry name" value="RNASE E SPECIFICITY FACTOR CSRD"/>
    <property type="match status" value="1"/>
</dbReference>
<dbReference type="Gene3D" id="3.30.70.270">
    <property type="match status" value="1"/>
</dbReference>
<dbReference type="SMART" id="SM00267">
    <property type="entry name" value="GGDEF"/>
    <property type="match status" value="1"/>
</dbReference>
<gene>
    <name evidence="4" type="ORF">EDC91_10732</name>
</gene>
<evidence type="ECO:0000259" key="3">
    <source>
        <dbReference type="PROSITE" id="PS50887"/>
    </source>
</evidence>
<evidence type="ECO:0000313" key="4">
    <source>
        <dbReference type="EMBL" id="TCN86282.1"/>
    </source>
</evidence>
<dbReference type="SUPFAM" id="SSF55073">
    <property type="entry name" value="Nucleotide cyclase"/>
    <property type="match status" value="1"/>
</dbReference>
<sequence>MNLPRLLTTRLTRFWLWSVLALLLIGLVFTFAGYWRIACQQQQQQITILQQQLLQHYRDGQLTTLSDNWLPPLLALADVSEVRIWQGTQLLQQFLGVHADDAQRSIRLLLDDKRNIYAELRLRSPLYHYSLSVSDWWLLLITLLVVLTLVRLGYLWFSQQLQGMETVAERCRLILKGRYSQARNLRSVSHPRFINRALSKILDELADARKERARFDNFIRSNTFLDHETHIGNRLFLDNRLNALSNAQGMMAHGVILLLEFEELEPLGGQDQMGDYLNLNVAHISRLLHHQANSVFARRSYNQLAIVVTQISLAEAEQLAAKLIKLCANLLPHELANRSNSCHLGGAYFKLGDNQQQLLEEAEMALRAAQIQGVNSWFMYDKGAVDAEFARGSVRWRSFLELALAQRRFVAFAQPVFDADGKLHHQEIFTRAKEPNGTLVRATLFLPMAAKCGLLPQIERQTLERVVYELLPNAKPDAVFSVNLSEDTLMNNDFMRWLRTLLLEHRDLAPRLIFEVDEAVASGCQQELQPKLRLIRKMGARLCVDHVGLQVVSSQYITEGRFALLKLHRSLIKQIHLRAENQLFIRSLLGGLHQTDVEVIAEGVEQFEEWQTLRVLGVCAAQGPWFADPEIASGT</sequence>
<keyword evidence="1" id="KW-0472">Membrane</keyword>
<dbReference type="OrthoDB" id="5894408at2"/>
<dbReference type="InterPro" id="IPR000160">
    <property type="entry name" value="GGDEF_dom"/>
</dbReference>
<evidence type="ECO:0000259" key="2">
    <source>
        <dbReference type="PROSITE" id="PS50883"/>
    </source>
</evidence>
<dbReference type="AlphaFoldDB" id="A0A4R2FEN9"/>
<name>A0A4R2FEN9_9GAMM</name>
<keyword evidence="5" id="KW-1185">Reference proteome</keyword>
<dbReference type="Gene3D" id="3.20.20.450">
    <property type="entry name" value="EAL domain"/>
    <property type="match status" value="1"/>
</dbReference>
<dbReference type="NCBIfam" id="NF008281">
    <property type="entry name" value="PRK11059.1"/>
    <property type="match status" value="1"/>
</dbReference>
<proteinExistence type="predicted"/>
<dbReference type="SUPFAM" id="SSF141868">
    <property type="entry name" value="EAL domain-like"/>
    <property type="match status" value="1"/>
</dbReference>
<accession>A0A4R2FEN9</accession>
<dbReference type="PROSITE" id="PS50887">
    <property type="entry name" value="GGDEF"/>
    <property type="match status" value="1"/>
</dbReference>
<feature type="domain" description="EAL" evidence="2">
    <location>
        <begin position="393"/>
        <end position="635"/>
    </location>
</feature>
<keyword evidence="1" id="KW-1133">Transmembrane helix</keyword>
<keyword evidence="1" id="KW-0812">Transmembrane</keyword>
<dbReference type="InterPro" id="IPR035919">
    <property type="entry name" value="EAL_sf"/>
</dbReference>
<dbReference type="InterPro" id="IPR043128">
    <property type="entry name" value="Rev_trsase/Diguanyl_cyclase"/>
</dbReference>
<feature type="transmembrane region" description="Helical" evidence="1">
    <location>
        <begin position="14"/>
        <end position="35"/>
    </location>
</feature>
<dbReference type="PANTHER" id="PTHR33121">
    <property type="entry name" value="CYCLIC DI-GMP PHOSPHODIESTERASE PDEF"/>
    <property type="match status" value="1"/>
</dbReference>
<dbReference type="PROSITE" id="PS50883">
    <property type="entry name" value="EAL"/>
    <property type="match status" value="1"/>
</dbReference>
<feature type="transmembrane region" description="Helical" evidence="1">
    <location>
        <begin position="136"/>
        <end position="157"/>
    </location>
</feature>
<evidence type="ECO:0000256" key="1">
    <source>
        <dbReference type="SAM" id="Phobius"/>
    </source>
</evidence>
<reference evidence="4 5" key="1">
    <citation type="submission" date="2019-03" db="EMBL/GenBank/DDBJ databases">
        <title>Freshwater and sediment microbial communities from various areas in North America, analyzing microbe dynamics in response to fracking.</title>
        <authorList>
            <person name="Lamendella R."/>
        </authorList>
    </citation>
    <scope>NUCLEOTIDE SEQUENCE [LARGE SCALE GENOMIC DNA]</scope>
    <source>
        <strain evidence="4 5">74A</strain>
    </source>
</reference>
<comment type="caution">
    <text evidence="4">The sequence shown here is derived from an EMBL/GenBank/DDBJ whole genome shotgun (WGS) entry which is preliminary data.</text>
</comment>
<dbReference type="InterPro" id="IPR050706">
    <property type="entry name" value="Cyclic-di-GMP_PDE-like"/>
</dbReference>
<dbReference type="Pfam" id="PF00990">
    <property type="entry name" value="GGDEF"/>
    <property type="match status" value="1"/>
</dbReference>
<dbReference type="Pfam" id="PF00563">
    <property type="entry name" value="EAL"/>
    <property type="match status" value="1"/>
</dbReference>
<dbReference type="RefSeq" id="WP_133038445.1">
    <property type="nucleotide sequence ID" value="NZ_SLWF01000007.1"/>
</dbReference>
<dbReference type="InterPro" id="IPR029787">
    <property type="entry name" value="Nucleotide_cyclase"/>
</dbReference>
<feature type="domain" description="GGDEF" evidence="3">
    <location>
        <begin position="252"/>
        <end position="382"/>
    </location>
</feature>
<evidence type="ECO:0000313" key="5">
    <source>
        <dbReference type="Proteomes" id="UP000294832"/>
    </source>
</evidence>
<dbReference type="Proteomes" id="UP000294832">
    <property type="component" value="Unassembled WGS sequence"/>
</dbReference>
<dbReference type="GO" id="GO:0071111">
    <property type="term" value="F:cyclic-guanylate-specific phosphodiesterase activity"/>
    <property type="evidence" value="ECO:0007669"/>
    <property type="project" value="InterPro"/>
</dbReference>
<dbReference type="InterPro" id="IPR001633">
    <property type="entry name" value="EAL_dom"/>
</dbReference>
<organism evidence="4 5">
    <name type="scientific">Shewanella fodinae</name>
    <dbReference type="NCBI Taxonomy" id="552357"/>
    <lineage>
        <taxon>Bacteria</taxon>
        <taxon>Pseudomonadati</taxon>
        <taxon>Pseudomonadota</taxon>
        <taxon>Gammaproteobacteria</taxon>
        <taxon>Alteromonadales</taxon>
        <taxon>Shewanellaceae</taxon>
        <taxon>Shewanella</taxon>
    </lineage>
</organism>
<protein>
    <submittedName>
        <fullName evidence="4">Diguanylate cyclase/phosphodiesterase</fullName>
    </submittedName>
</protein>
<dbReference type="CDD" id="cd01948">
    <property type="entry name" value="EAL"/>
    <property type="match status" value="1"/>
</dbReference>
<dbReference type="SMART" id="SM00052">
    <property type="entry name" value="EAL"/>
    <property type="match status" value="1"/>
</dbReference>
<dbReference type="EMBL" id="SLWF01000007">
    <property type="protein sequence ID" value="TCN86282.1"/>
    <property type="molecule type" value="Genomic_DNA"/>
</dbReference>